<dbReference type="InterPro" id="IPR001867">
    <property type="entry name" value="OmpR/PhoB-type_DNA-bd"/>
</dbReference>
<evidence type="ECO:0000256" key="1">
    <source>
        <dbReference type="ARBA" id="ARBA00005820"/>
    </source>
</evidence>
<proteinExistence type="inferred from homology"/>
<feature type="DNA-binding region" description="OmpR/PhoB-type" evidence="5">
    <location>
        <begin position="1"/>
        <end position="93"/>
    </location>
</feature>
<dbReference type="SMART" id="SM00862">
    <property type="entry name" value="Trans_reg_C"/>
    <property type="match status" value="1"/>
</dbReference>
<dbReference type="Gene3D" id="3.40.50.300">
    <property type="entry name" value="P-loop containing nucleotide triphosphate hydrolases"/>
    <property type="match status" value="1"/>
</dbReference>
<evidence type="ECO:0000256" key="5">
    <source>
        <dbReference type="PROSITE-ProRule" id="PRU01091"/>
    </source>
</evidence>
<dbReference type="Gene3D" id="1.10.10.10">
    <property type="entry name" value="Winged helix-like DNA-binding domain superfamily/Winged helix DNA-binding domain"/>
    <property type="match status" value="1"/>
</dbReference>
<dbReference type="PANTHER" id="PTHR35807">
    <property type="entry name" value="TRANSCRIPTIONAL REGULATOR REDD-RELATED"/>
    <property type="match status" value="1"/>
</dbReference>
<dbReference type="SUPFAM" id="SSF48452">
    <property type="entry name" value="TPR-like"/>
    <property type="match status" value="1"/>
</dbReference>
<accession>A0ABW1CI35</accession>
<reference evidence="8" key="1">
    <citation type="journal article" date="2019" name="Int. J. Syst. Evol. Microbiol.">
        <title>The Global Catalogue of Microorganisms (GCM) 10K type strain sequencing project: providing services to taxonomists for standard genome sequencing and annotation.</title>
        <authorList>
            <consortium name="The Broad Institute Genomics Platform"/>
            <consortium name="The Broad Institute Genome Sequencing Center for Infectious Disease"/>
            <person name="Wu L."/>
            <person name="Ma J."/>
        </authorList>
    </citation>
    <scope>NUCLEOTIDE SEQUENCE [LARGE SCALE GENOMIC DNA]</scope>
    <source>
        <strain evidence="8">CCUG 53903</strain>
    </source>
</reference>
<dbReference type="InterPro" id="IPR005158">
    <property type="entry name" value="BTAD"/>
</dbReference>
<dbReference type="RefSeq" id="WP_379514792.1">
    <property type="nucleotide sequence ID" value="NZ_JBHSPA010000020.1"/>
</dbReference>
<comment type="similarity">
    <text evidence="1">Belongs to the AfsR/DnrI/RedD regulatory family.</text>
</comment>
<keyword evidence="4" id="KW-0804">Transcription</keyword>
<dbReference type="Proteomes" id="UP001596058">
    <property type="component" value="Unassembled WGS sequence"/>
</dbReference>
<dbReference type="SUPFAM" id="SSF52540">
    <property type="entry name" value="P-loop containing nucleoside triphosphate hydrolases"/>
    <property type="match status" value="1"/>
</dbReference>
<dbReference type="SUPFAM" id="SSF46894">
    <property type="entry name" value="C-terminal effector domain of the bipartite response regulators"/>
    <property type="match status" value="1"/>
</dbReference>
<dbReference type="PROSITE" id="PS51755">
    <property type="entry name" value="OMPR_PHOB"/>
    <property type="match status" value="1"/>
</dbReference>
<sequence>MTTVRFSVLGPLTVVLDGTPAPITVGKIRILLATLLLRPNEVVPSDLLIERLWGPRAPANPRKVLQIYVVRLRQALGLSHLILTMPGGYLARLQADQLDLLQFRRLVQEAGHATDPETERRLLHEALDLWRGQVCAGIASETLQQIDVPPLAELRLHTLERRIGIDADQGEDATLIAELRALTAEHPFRERLWAQLMTALYRTGRQAEALETYRTVFRLLQDELGISPNAELRRLHQGMLMEKPVEAPAASAPPAPVPPRQLPADVPVFVGRADELAVLDGGPDAAAMVVTTIDGMAGIGKTTLAVRAAHLLAPRFPDGQVFVDLHGHSQGTTPLDPADALDRLLRALVRPGERIPAHLDDRAGLYRSLLAGRRLLIVLDDAASEAQVRPLLPGGAGCHVLITSRRRLAGLTATRAVSLDVLTEADAVTLFTRTAGEDRVAGEPRPLLATAVERCGRLPLAVRVAAARLRSHPTWDLAHLLGRLGDDHQPLDTGFELSYRDLDGPQRHAYRLLSLHPADQDADGAAALLGIPPARAERLLEQLLNVHLLQEPAPGRYRFHPLVRDHASRAAREVSADDRRAAMTRLLAHYARMASQAMDVPYPHEATAEVFGLKDLVAPTTTATSTIALMNRLFNTLS</sequence>
<evidence type="ECO:0000313" key="8">
    <source>
        <dbReference type="Proteomes" id="UP001596058"/>
    </source>
</evidence>
<dbReference type="InterPro" id="IPR016032">
    <property type="entry name" value="Sig_transdc_resp-reg_C-effctor"/>
</dbReference>
<dbReference type="Pfam" id="PF00486">
    <property type="entry name" value="Trans_reg_C"/>
    <property type="match status" value="1"/>
</dbReference>
<dbReference type="InterPro" id="IPR011990">
    <property type="entry name" value="TPR-like_helical_dom_sf"/>
</dbReference>
<dbReference type="InterPro" id="IPR051677">
    <property type="entry name" value="AfsR-DnrI-RedD_regulator"/>
</dbReference>
<evidence type="ECO:0000256" key="2">
    <source>
        <dbReference type="ARBA" id="ARBA00023015"/>
    </source>
</evidence>
<organism evidence="7 8">
    <name type="scientific">Nonomuraea insulae</name>
    <dbReference type="NCBI Taxonomy" id="1616787"/>
    <lineage>
        <taxon>Bacteria</taxon>
        <taxon>Bacillati</taxon>
        <taxon>Actinomycetota</taxon>
        <taxon>Actinomycetes</taxon>
        <taxon>Streptosporangiales</taxon>
        <taxon>Streptosporangiaceae</taxon>
        <taxon>Nonomuraea</taxon>
    </lineage>
</organism>
<evidence type="ECO:0000256" key="4">
    <source>
        <dbReference type="ARBA" id="ARBA00023163"/>
    </source>
</evidence>
<dbReference type="PANTHER" id="PTHR35807:SF1">
    <property type="entry name" value="TRANSCRIPTIONAL REGULATOR REDD"/>
    <property type="match status" value="1"/>
</dbReference>
<dbReference type="InterPro" id="IPR036388">
    <property type="entry name" value="WH-like_DNA-bd_sf"/>
</dbReference>
<dbReference type="InterPro" id="IPR027417">
    <property type="entry name" value="P-loop_NTPase"/>
</dbReference>
<dbReference type="Pfam" id="PF03704">
    <property type="entry name" value="BTAD"/>
    <property type="match status" value="1"/>
</dbReference>
<dbReference type="EMBL" id="JBHSPA010000020">
    <property type="protein sequence ID" value="MFC5825268.1"/>
    <property type="molecule type" value="Genomic_DNA"/>
</dbReference>
<dbReference type="SMART" id="SM01043">
    <property type="entry name" value="BTAD"/>
    <property type="match status" value="1"/>
</dbReference>
<name>A0ABW1CI35_9ACTN</name>
<feature type="domain" description="OmpR/PhoB-type" evidence="6">
    <location>
        <begin position="1"/>
        <end position="93"/>
    </location>
</feature>
<dbReference type="Pfam" id="PF00931">
    <property type="entry name" value="NB-ARC"/>
    <property type="match status" value="1"/>
</dbReference>
<dbReference type="CDD" id="cd15831">
    <property type="entry name" value="BTAD"/>
    <property type="match status" value="1"/>
</dbReference>
<keyword evidence="8" id="KW-1185">Reference proteome</keyword>
<evidence type="ECO:0000313" key="7">
    <source>
        <dbReference type="EMBL" id="MFC5825268.1"/>
    </source>
</evidence>
<dbReference type="Gene3D" id="1.25.40.10">
    <property type="entry name" value="Tetratricopeptide repeat domain"/>
    <property type="match status" value="1"/>
</dbReference>
<protein>
    <submittedName>
        <fullName evidence="7">BTAD domain-containing putative transcriptional regulator</fullName>
    </submittedName>
</protein>
<keyword evidence="2" id="KW-0805">Transcription regulation</keyword>
<dbReference type="InterPro" id="IPR002182">
    <property type="entry name" value="NB-ARC"/>
</dbReference>
<gene>
    <name evidence="7" type="ORF">ACFPZ3_15505</name>
</gene>
<evidence type="ECO:0000256" key="3">
    <source>
        <dbReference type="ARBA" id="ARBA00023125"/>
    </source>
</evidence>
<comment type="caution">
    <text evidence="7">The sequence shown here is derived from an EMBL/GenBank/DDBJ whole genome shotgun (WGS) entry which is preliminary data.</text>
</comment>
<evidence type="ECO:0000259" key="6">
    <source>
        <dbReference type="PROSITE" id="PS51755"/>
    </source>
</evidence>
<dbReference type="PRINTS" id="PR00364">
    <property type="entry name" value="DISEASERSIST"/>
</dbReference>
<keyword evidence="3 5" id="KW-0238">DNA-binding</keyword>